<organism evidence="2 3">
    <name type="scientific">Klebsiella oxytoca</name>
    <dbReference type="NCBI Taxonomy" id="571"/>
    <lineage>
        <taxon>Bacteria</taxon>
        <taxon>Pseudomonadati</taxon>
        <taxon>Pseudomonadota</taxon>
        <taxon>Gammaproteobacteria</taxon>
        <taxon>Enterobacterales</taxon>
        <taxon>Enterobacteriaceae</taxon>
        <taxon>Klebsiella/Raoultella group</taxon>
        <taxon>Klebsiella</taxon>
    </lineage>
</organism>
<reference evidence="2" key="2">
    <citation type="submission" date="2019-09" db="EMBL/GenBank/DDBJ databases">
        <authorList>
            <consortium name="NCBI Pathogen Detection Project"/>
        </authorList>
    </citation>
    <scope>NUCLEOTIDE SEQUENCE</scope>
    <source>
        <strain evidence="2">AUSMDU00005748</strain>
    </source>
</reference>
<feature type="region of interest" description="Disordered" evidence="1">
    <location>
        <begin position="49"/>
        <end position="68"/>
    </location>
</feature>
<accession>A0AAD3UPZ3</accession>
<evidence type="ECO:0000313" key="2">
    <source>
        <dbReference type="EMBL" id="HAU4359827.1"/>
    </source>
</evidence>
<name>A0AAD3UPZ3_KLEOX</name>
<comment type="caution">
    <text evidence="2">The sequence shown here is derived from an EMBL/GenBank/DDBJ whole genome shotgun (WGS) entry which is preliminary data.</text>
</comment>
<dbReference type="InterPro" id="IPR010982">
    <property type="entry name" value="Lambda_DNA-bd_dom_sf"/>
</dbReference>
<dbReference type="GO" id="GO:0003677">
    <property type="term" value="F:DNA binding"/>
    <property type="evidence" value="ECO:0007669"/>
    <property type="project" value="InterPro"/>
</dbReference>
<evidence type="ECO:0000313" key="3">
    <source>
        <dbReference type="Proteomes" id="UP000868497"/>
    </source>
</evidence>
<dbReference type="EMBL" id="DACXIC010000053">
    <property type="protein sequence ID" value="HAU4359827.1"/>
    <property type="molecule type" value="Genomic_DNA"/>
</dbReference>
<gene>
    <name evidence="2" type="ORF">F6W21_26220</name>
</gene>
<proteinExistence type="predicted"/>
<reference evidence="2" key="1">
    <citation type="journal article" date="2018" name="Genome Biol.">
        <title>SKESA: strategic k-mer extension for scrupulous assemblies.</title>
        <authorList>
            <person name="Souvorov A."/>
            <person name="Agarwala R."/>
            <person name="Lipman D.J."/>
        </authorList>
    </citation>
    <scope>NUCLEOTIDE SEQUENCE</scope>
    <source>
        <strain evidence="2">AUSMDU00005748</strain>
    </source>
</reference>
<dbReference type="Proteomes" id="UP000868497">
    <property type="component" value="Unassembled WGS sequence"/>
</dbReference>
<dbReference type="AlphaFoldDB" id="A0AAD3UPZ3"/>
<sequence>MTIEEYISLHFQGNKSAFARHMEVNPQQVTKWVNDGWIVENHTLYSPRRPLPELTVPENITGGGSAGN</sequence>
<dbReference type="Gene3D" id="1.10.260.40">
    <property type="entry name" value="lambda repressor-like DNA-binding domains"/>
    <property type="match status" value="1"/>
</dbReference>
<protein>
    <submittedName>
        <fullName evidence="2">Uncharacterized protein</fullName>
    </submittedName>
</protein>
<evidence type="ECO:0000256" key="1">
    <source>
        <dbReference type="SAM" id="MobiDB-lite"/>
    </source>
</evidence>